<evidence type="ECO:0000313" key="1">
    <source>
        <dbReference type="EMBL" id="NDU42618.1"/>
    </source>
</evidence>
<reference evidence="1" key="1">
    <citation type="submission" date="2019-11" db="EMBL/GenBank/DDBJ databases">
        <title>Acidithiobacillus ferrianus sp. nov.: a facultatively anaerobic and extremely acidophilic chemolithoautotroph.</title>
        <authorList>
            <person name="Norris P.R."/>
            <person name="Falagan C."/>
            <person name="Moya-Beltran A."/>
            <person name="Castro M."/>
            <person name="Quatrini R."/>
            <person name="Johnson D.B."/>
        </authorList>
    </citation>
    <scope>NUCLEOTIDE SEQUENCE [LARGE SCALE GENOMIC DNA]</scope>
    <source>
        <strain evidence="1">MG</strain>
    </source>
</reference>
<dbReference type="AlphaFoldDB" id="A0A845ULW5"/>
<accession>A0A845ULW5</accession>
<protein>
    <recommendedName>
        <fullName evidence="2">Histidine phosphatase family protein</fullName>
    </recommendedName>
</protein>
<gene>
    <name evidence="1" type="ORF">GL267_08165</name>
</gene>
<name>A0A845ULW5_9PROT</name>
<dbReference type="EMBL" id="WNJL01000030">
    <property type="protein sequence ID" value="NDU42618.1"/>
    <property type="molecule type" value="Genomic_DNA"/>
</dbReference>
<sequence>MRTRSLTALSVILAPISLCIPVVASAIPAEVILMRHGEKVNRYALSVTGQERAKALAQQYLGKHASRGLLTGKQKPAALMTITLHTIETMTPTAQSWGLPETAFTVVPEPDENKAKKIAKENACTQEAAHDILTNPQYDNKIVIIMWEHKHIANLKLERKFPGQEVTFRQLLHLGQLKVVPQTWPKTIYDYIWVIKYTKDDFMPTSFTMKREVFTGNYARLPANLWGNHE</sequence>
<evidence type="ECO:0008006" key="2">
    <source>
        <dbReference type="Google" id="ProtNLM"/>
    </source>
</evidence>
<comment type="caution">
    <text evidence="1">The sequence shown here is derived from an EMBL/GenBank/DDBJ whole genome shotgun (WGS) entry which is preliminary data.</text>
</comment>
<proteinExistence type="predicted"/>
<dbReference type="RefSeq" id="WP_163097833.1">
    <property type="nucleotide sequence ID" value="NZ_CP127523.1"/>
</dbReference>
<organism evidence="1">
    <name type="scientific">Acidithiobacillus ferrianus</name>
    <dbReference type="NCBI Taxonomy" id="2678518"/>
    <lineage>
        <taxon>Bacteria</taxon>
        <taxon>Pseudomonadati</taxon>
        <taxon>Pseudomonadota</taxon>
        <taxon>Acidithiobacillia</taxon>
        <taxon>Acidithiobacillales</taxon>
        <taxon>Acidithiobacillaceae</taxon>
        <taxon>Acidithiobacillus</taxon>
    </lineage>
</organism>